<accession>A0A3N4HZN3</accession>
<feature type="transmembrane region" description="Helical" evidence="2">
    <location>
        <begin position="191"/>
        <end position="214"/>
    </location>
</feature>
<feature type="transmembrane region" description="Helical" evidence="2">
    <location>
        <begin position="49"/>
        <end position="72"/>
    </location>
</feature>
<evidence type="ECO:0000313" key="4">
    <source>
        <dbReference type="Proteomes" id="UP000275078"/>
    </source>
</evidence>
<gene>
    <name evidence="3" type="ORF">BJ508DRAFT_141981</name>
</gene>
<reference evidence="3 4" key="1">
    <citation type="journal article" date="2018" name="Nat. Ecol. Evol.">
        <title>Pezizomycetes genomes reveal the molecular basis of ectomycorrhizal truffle lifestyle.</title>
        <authorList>
            <person name="Murat C."/>
            <person name="Payen T."/>
            <person name="Noel B."/>
            <person name="Kuo A."/>
            <person name="Morin E."/>
            <person name="Chen J."/>
            <person name="Kohler A."/>
            <person name="Krizsan K."/>
            <person name="Balestrini R."/>
            <person name="Da Silva C."/>
            <person name="Montanini B."/>
            <person name="Hainaut M."/>
            <person name="Levati E."/>
            <person name="Barry K.W."/>
            <person name="Belfiori B."/>
            <person name="Cichocki N."/>
            <person name="Clum A."/>
            <person name="Dockter R.B."/>
            <person name="Fauchery L."/>
            <person name="Guy J."/>
            <person name="Iotti M."/>
            <person name="Le Tacon F."/>
            <person name="Lindquist E.A."/>
            <person name="Lipzen A."/>
            <person name="Malagnac F."/>
            <person name="Mello A."/>
            <person name="Molinier V."/>
            <person name="Miyauchi S."/>
            <person name="Poulain J."/>
            <person name="Riccioni C."/>
            <person name="Rubini A."/>
            <person name="Sitrit Y."/>
            <person name="Splivallo R."/>
            <person name="Traeger S."/>
            <person name="Wang M."/>
            <person name="Zifcakova L."/>
            <person name="Wipf D."/>
            <person name="Zambonelli A."/>
            <person name="Paolocci F."/>
            <person name="Nowrousian M."/>
            <person name="Ottonello S."/>
            <person name="Baldrian P."/>
            <person name="Spatafora J.W."/>
            <person name="Henrissat B."/>
            <person name="Nagy L.G."/>
            <person name="Aury J.M."/>
            <person name="Wincker P."/>
            <person name="Grigoriev I.V."/>
            <person name="Bonfante P."/>
            <person name="Martin F.M."/>
        </authorList>
    </citation>
    <scope>NUCLEOTIDE SEQUENCE [LARGE SCALE GENOMIC DNA]</scope>
    <source>
        <strain evidence="3 4">RN42</strain>
    </source>
</reference>
<keyword evidence="2" id="KW-0812">Transmembrane</keyword>
<sequence>MAIRTGFFGYTFTALRIIEIALMGVICGCSAAMIRHVSRAEAPRQPPAALAAVIVSVIGGVYLLTTLLLHVFGVVIRYIISTILDIVLLIGLIVVAVLIGRPLTGLSCSTVRRFNNNLRDLDDALYGYKPTADHTFMPQQQYFSLPNNYPSLGGVQGLPALGATAKEIGRKLGDYDQWVGRSFYWCRLMKVVWGCAIAGCILMVVSAFVAWRIWRKVNGIPWLREEVDDYEDGVQDGVSVQEEVVGERPEPSSLGVGGGGGGRREMRERERRERFAEEGESV</sequence>
<keyword evidence="4" id="KW-1185">Reference proteome</keyword>
<proteinExistence type="predicted"/>
<keyword evidence="2" id="KW-1133">Transmembrane helix</keyword>
<dbReference type="AlphaFoldDB" id="A0A3N4HZN3"/>
<evidence type="ECO:0008006" key="5">
    <source>
        <dbReference type="Google" id="ProtNLM"/>
    </source>
</evidence>
<dbReference type="EMBL" id="ML119700">
    <property type="protein sequence ID" value="RPA79325.1"/>
    <property type="molecule type" value="Genomic_DNA"/>
</dbReference>
<evidence type="ECO:0000256" key="1">
    <source>
        <dbReference type="SAM" id="MobiDB-lite"/>
    </source>
</evidence>
<feature type="transmembrane region" description="Helical" evidence="2">
    <location>
        <begin position="78"/>
        <end position="99"/>
    </location>
</feature>
<evidence type="ECO:0000256" key="2">
    <source>
        <dbReference type="SAM" id="Phobius"/>
    </source>
</evidence>
<evidence type="ECO:0000313" key="3">
    <source>
        <dbReference type="EMBL" id="RPA79325.1"/>
    </source>
</evidence>
<keyword evidence="2" id="KW-0472">Membrane</keyword>
<feature type="compositionally biased region" description="Basic and acidic residues" evidence="1">
    <location>
        <begin position="262"/>
        <end position="282"/>
    </location>
</feature>
<feature type="transmembrane region" description="Helical" evidence="2">
    <location>
        <begin position="17"/>
        <end position="37"/>
    </location>
</feature>
<dbReference type="Proteomes" id="UP000275078">
    <property type="component" value="Unassembled WGS sequence"/>
</dbReference>
<organism evidence="3 4">
    <name type="scientific">Ascobolus immersus RN42</name>
    <dbReference type="NCBI Taxonomy" id="1160509"/>
    <lineage>
        <taxon>Eukaryota</taxon>
        <taxon>Fungi</taxon>
        <taxon>Dikarya</taxon>
        <taxon>Ascomycota</taxon>
        <taxon>Pezizomycotina</taxon>
        <taxon>Pezizomycetes</taxon>
        <taxon>Pezizales</taxon>
        <taxon>Ascobolaceae</taxon>
        <taxon>Ascobolus</taxon>
    </lineage>
</organism>
<feature type="region of interest" description="Disordered" evidence="1">
    <location>
        <begin position="240"/>
        <end position="282"/>
    </location>
</feature>
<dbReference type="OrthoDB" id="5366688at2759"/>
<name>A0A3N4HZN3_ASCIM</name>
<protein>
    <recommendedName>
        <fullName evidence="5">MARVEL domain-containing protein</fullName>
    </recommendedName>
</protein>